<dbReference type="PANTHER" id="PTHR15004">
    <property type="entry name" value="GLUTAMYL-TRNA(GLN) AMIDOTRANSFERASE SUBUNIT C, MITOCHONDRIAL"/>
    <property type="match status" value="1"/>
</dbReference>
<dbReference type="GO" id="GO:0005739">
    <property type="term" value="C:mitochondrion"/>
    <property type="evidence" value="ECO:0007669"/>
    <property type="project" value="TreeGrafter"/>
</dbReference>
<dbReference type="InterPro" id="IPR049545">
    <property type="entry name" value="Gta3_dom"/>
</dbReference>
<organism evidence="2 3">
    <name type="scientific">Podospora appendiculata</name>
    <dbReference type="NCBI Taxonomy" id="314037"/>
    <lineage>
        <taxon>Eukaryota</taxon>
        <taxon>Fungi</taxon>
        <taxon>Dikarya</taxon>
        <taxon>Ascomycota</taxon>
        <taxon>Pezizomycotina</taxon>
        <taxon>Sordariomycetes</taxon>
        <taxon>Sordariomycetidae</taxon>
        <taxon>Sordariales</taxon>
        <taxon>Podosporaceae</taxon>
        <taxon>Podospora</taxon>
    </lineage>
</organism>
<dbReference type="GO" id="GO:0032543">
    <property type="term" value="P:mitochondrial translation"/>
    <property type="evidence" value="ECO:0007669"/>
    <property type="project" value="TreeGrafter"/>
</dbReference>
<feature type="domain" description="Glutamyl-tRNA amidotransferase complex subunit Gta3" evidence="1">
    <location>
        <begin position="67"/>
        <end position="120"/>
    </location>
</feature>
<dbReference type="Proteomes" id="UP001270362">
    <property type="component" value="Unassembled WGS sequence"/>
</dbReference>
<dbReference type="GO" id="GO:0070681">
    <property type="term" value="P:glutaminyl-tRNAGln biosynthesis via transamidation"/>
    <property type="evidence" value="ECO:0007669"/>
    <property type="project" value="TreeGrafter"/>
</dbReference>
<evidence type="ECO:0000313" key="2">
    <source>
        <dbReference type="EMBL" id="KAK3683535.1"/>
    </source>
</evidence>
<dbReference type="AlphaFoldDB" id="A0AAE0X2H4"/>
<sequence>MAKPPFICHSCSRAARRAFSYPARRQPFSSSPPAQTDLATLLSKPTWSVRSLLADSPSTPESTIKTPTITSAQLHHLLRLSALPPPPTPSAEAAMLSTLQSQLHFVRDIQAVDTSGVEPLRSIRDETDAGLQEATIGLEQVREALDSEDVFGHCRRPRRRKHVKVDAKEAEDWDVLGTASQTAGGGKYFVVRSGKGAEKSILGEGGS</sequence>
<gene>
    <name evidence="2" type="ORF">B0T22DRAFT_250491</name>
</gene>
<reference evidence="2" key="2">
    <citation type="submission" date="2023-06" db="EMBL/GenBank/DDBJ databases">
        <authorList>
            <consortium name="Lawrence Berkeley National Laboratory"/>
            <person name="Haridas S."/>
            <person name="Hensen N."/>
            <person name="Bonometti L."/>
            <person name="Westerberg I."/>
            <person name="Brannstrom I.O."/>
            <person name="Guillou S."/>
            <person name="Cros-Aarteil S."/>
            <person name="Calhoun S."/>
            <person name="Kuo A."/>
            <person name="Mondo S."/>
            <person name="Pangilinan J."/>
            <person name="Riley R."/>
            <person name="Labutti K."/>
            <person name="Andreopoulos B."/>
            <person name="Lipzen A."/>
            <person name="Chen C."/>
            <person name="Yanf M."/>
            <person name="Daum C."/>
            <person name="Ng V."/>
            <person name="Clum A."/>
            <person name="Steindorff A."/>
            <person name="Ohm R."/>
            <person name="Martin F."/>
            <person name="Silar P."/>
            <person name="Natvig D."/>
            <person name="Lalanne C."/>
            <person name="Gautier V."/>
            <person name="Ament-Velasquez S.L."/>
            <person name="Kruys A."/>
            <person name="Hutchinson M.I."/>
            <person name="Powell A.J."/>
            <person name="Barry K."/>
            <person name="Miller A.N."/>
            <person name="Grigoriev I.V."/>
            <person name="Debuchy R."/>
            <person name="Gladieux P."/>
            <person name="Thoren M.H."/>
            <person name="Johannesson H."/>
        </authorList>
    </citation>
    <scope>NUCLEOTIDE SEQUENCE</scope>
    <source>
        <strain evidence="2">CBS 314.62</strain>
    </source>
</reference>
<dbReference type="InterPro" id="IPR003837">
    <property type="entry name" value="GatC"/>
</dbReference>
<dbReference type="GO" id="GO:0030956">
    <property type="term" value="C:glutamyl-tRNA(Gln) amidotransferase complex"/>
    <property type="evidence" value="ECO:0007669"/>
    <property type="project" value="TreeGrafter"/>
</dbReference>
<accession>A0AAE0X2H4</accession>
<evidence type="ECO:0000259" key="1">
    <source>
        <dbReference type="Pfam" id="PF20978"/>
    </source>
</evidence>
<dbReference type="Pfam" id="PF20978">
    <property type="entry name" value="Gta3"/>
    <property type="match status" value="1"/>
</dbReference>
<reference evidence="2" key="1">
    <citation type="journal article" date="2023" name="Mol. Phylogenet. Evol.">
        <title>Genome-scale phylogeny and comparative genomics of the fungal order Sordariales.</title>
        <authorList>
            <person name="Hensen N."/>
            <person name="Bonometti L."/>
            <person name="Westerberg I."/>
            <person name="Brannstrom I.O."/>
            <person name="Guillou S."/>
            <person name="Cros-Aarteil S."/>
            <person name="Calhoun S."/>
            <person name="Haridas S."/>
            <person name="Kuo A."/>
            <person name="Mondo S."/>
            <person name="Pangilinan J."/>
            <person name="Riley R."/>
            <person name="LaButti K."/>
            <person name="Andreopoulos B."/>
            <person name="Lipzen A."/>
            <person name="Chen C."/>
            <person name="Yan M."/>
            <person name="Daum C."/>
            <person name="Ng V."/>
            <person name="Clum A."/>
            <person name="Steindorff A."/>
            <person name="Ohm R.A."/>
            <person name="Martin F."/>
            <person name="Silar P."/>
            <person name="Natvig D.O."/>
            <person name="Lalanne C."/>
            <person name="Gautier V."/>
            <person name="Ament-Velasquez S.L."/>
            <person name="Kruys A."/>
            <person name="Hutchinson M.I."/>
            <person name="Powell A.J."/>
            <person name="Barry K."/>
            <person name="Miller A.N."/>
            <person name="Grigoriev I.V."/>
            <person name="Debuchy R."/>
            <person name="Gladieux P."/>
            <person name="Hiltunen Thoren M."/>
            <person name="Johannesson H."/>
        </authorList>
    </citation>
    <scope>NUCLEOTIDE SEQUENCE</scope>
    <source>
        <strain evidence="2">CBS 314.62</strain>
    </source>
</reference>
<dbReference type="EMBL" id="JAULSO010000004">
    <property type="protein sequence ID" value="KAK3683535.1"/>
    <property type="molecule type" value="Genomic_DNA"/>
</dbReference>
<name>A0AAE0X2H4_9PEZI</name>
<evidence type="ECO:0000313" key="3">
    <source>
        <dbReference type="Proteomes" id="UP001270362"/>
    </source>
</evidence>
<comment type="caution">
    <text evidence="2">The sequence shown here is derived from an EMBL/GenBank/DDBJ whole genome shotgun (WGS) entry which is preliminary data.</text>
</comment>
<keyword evidence="3" id="KW-1185">Reference proteome</keyword>
<protein>
    <recommendedName>
        <fullName evidence="1">Glutamyl-tRNA amidotransferase complex subunit Gta3 domain-containing protein</fullName>
    </recommendedName>
</protein>
<dbReference type="GO" id="GO:0006450">
    <property type="term" value="P:regulation of translational fidelity"/>
    <property type="evidence" value="ECO:0007669"/>
    <property type="project" value="InterPro"/>
</dbReference>
<dbReference type="PANTHER" id="PTHR15004:SF0">
    <property type="entry name" value="GLUTAMYL-TRNA(GLN) AMIDOTRANSFERASE SUBUNIT C, MITOCHONDRIAL"/>
    <property type="match status" value="1"/>
</dbReference>
<proteinExistence type="predicted"/>